<dbReference type="EMBL" id="RCZP01000001">
    <property type="protein sequence ID" value="TPG61094.1"/>
    <property type="molecule type" value="Genomic_DNA"/>
</dbReference>
<organism evidence="2 3">
    <name type="scientific">Muricoccus nepalensis</name>
    <dbReference type="NCBI Taxonomy" id="1854500"/>
    <lineage>
        <taxon>Bacteria</taxon>
        <taxon>Pseudomonadati</taxon>
        <taxon>Pseudomonadota</taxon>
        <taxon>Alphaproteobacteria</taxon>
        <taxon>Acetobacterales</taxon>
        <taxon>Roseomonadaceae</taxon>
        <taxon>Muricoccus</taxon>
    </lineage>
</organism>
<dbReference type="InterPro" id="IPR016181">
    <property type="entry name" value="Acyl_CoA_acyltransferase"/>
</dbReference>
<dbReference type="Proteomes" id="UP000317078">
    <property type="component" value="Unassembled WGS sequence"/>
</dbReference>
<dbReference type="AlphaFoldDB" id="A0A502GGU7"/>
<evidence type="ECO:0000313" key="2">
    <source>
        <dbReference type="EMBL" id="TPG61094.1"/>
    </source>
</evidence>
<proteinExistence type="predicted"/>
<gene>
    <name evidence="2" type="ORF">EAH89_00560</name>
</gene>
<name>A0A502GGU7_9PROT</name>
<keyword evidence="2" id="KW-0808">Transferase</keyword>
<reference evidence="2 3" key="1">
    <citation type="journal article" date="2019" name="Environ. Microbiol.">
        <title>Species interactions and distinct microbial communities in high Arctic permafrost affected cryosols are associated with the CH4 and CO2 gas fluxes.</title>
        <authorList>
            <person name="Altshuler I."/>
            <person name="Hamel J."/>
            <person name="Turney S."/>
            <person name="Magnuson E."/>
            <person name="Levesque R."/>
            <person name="Greer C."/>
            <person name="Whyte L.G."/>
        </authorList>
    </citation>
    <scope>NUCLEOTIDE SEQUENCE [LARGE SCALE GENOMIC DNA]</scope>
    <source>
        <strain evidence="2 3">S9.3B</strain>
    </source>
</reference>
<dbReference type="Pfam" id="PF13480">
    <property type="entry name" value="Acetyltransf_6"/>
    <property type="match status" value="1"/>
</dbReference>
<evidence type="ECO:0000259" key="1">
    <source>
        <dbReference type="Pfam" id="PF13480"/>
    </source>
</evidence>
<protein>
    <submittedName>
        <fullName evidence="2">GNAT family N-acetyltransferase</fullName>
    </submittedName>
</protein>
<dbReference type="InterPro" id="IPR038740">
    <property type="entry name" value="BioF2-like_GNAT_dom"/>
</dbReference>
<keyword evidence="3" id="KW-1185">Reference proteome</keyword>
<comment type="caution">
    <text evidence="2">The sequence shown here is derived from an EMBL/GenBank/DDBJ whole genome shotgun (WGS) entry which is preliminary data.</text>
</comment>
<feature type="domain" description="BioF2-like acetyltransferase" evidence="1">
    <location>
        <begin position="167"/>
        <end position="305"/>
    </location>
</feature>
<dbReference type="GO" id="GO:0016740">
    <property type="term" value="F:transferase activity"/>
    <property type="evidence" value="ECO:0007669"/>
    <property type="project" value="UniProtKB-KW"/>
</dbReference>
<evidence type="ECO:0000313" key="3">
    <source>
        <dbReference type="Proteomes" id="UP000317078"/>
    </source>
</evidence>
<sequence>MLEALPPGAPLPPWCDRHLPPARRDALGGRAWYDTTLTAGLPPGAAPVLALGAGGAVLMPLMRQGGALRSLTTPYSLGWRPLAAGEHDPAAMHAAGEELGRALRGGPPAVLDCLPAEEGWLAALTAGLRAAGLVPLAFDHFGNWHEPVTPEDGWDGYLSDRASALQSTIRRKTPRCLRRARFEWIDRPGARLEAGIAAYESVRARSWKPHEPSPGFDGALMRALAAEGALRLGVLRPRDGEAAMAAQYWVVSGGRAVVLKLAHDEAQRDLSPGTVLTALMMAGILDGDDAVHEVDFGRGDDPYKRLWAGRRRQRLGLVIADPRHPAGLLAIGRQAAGRARRLGRQWWEARPWGRRGA</sequence>
<dbReference type="SUPFAM" id="SSF55729">
    <property type="entry name" value="Acyl-CoA N-acyltransferases (Nat)"/>
    <property type="match status" value="1"/>
</dbReference>
<accession>A0A502GGU7</accession>